<dbReference type="EMBL" id="CP159307">
    <property type="protein sequence ID" value="XCH33987.1"/>
    <property type="molecule type" value="Genomic_DNA"/>
</dbReference>
<accession>A0AAU8GBX5</accession>
<reference evidence="1" key="1">
    <citation type="submission" date="2024-06" db="EMBL/GenBank/DDBJ databases">
        <title>A Novel Isolate, Dehalogenimonas sp. Strain 4OHTPN, Dechlorinates Aromatic 4 Hydroxy chlorothalonil by a Novel Reductive Dehalogenase.</title>
        <authorList>
            <person name="Liu G."/>
        </authorList>
    </citation>
    <scope>NUCLEOTIDE SEQUENCE</scope>
    <source>
        <strain evidence="1">4OHTPN</strain>
    </source>
</reference>
<evidence type="ECO:0000313" key="1">
    <source>
        <dbReference type="EMBL" id="XCH33987.1"/>
    </source>
</evidence>
<sequence>MVRKNLQKQIDEIIRLELEDVPQQRVKNWCKHLVIYQENVSLVGQMVDLPIGAKRIGCRFHHGYSGMTIKDTASIFIEGNCVDCPHHVLVSSDNYGEGVISKIQERAKRKNEVGNANQLLKGLIPINPKAVLESDIESDATARELAGLLIIEEHKCEAVDKLLQGTKHKPQIISEKLAAVLIGAVLDQQVGGGVLEILRLAGQYNQNIVSIAIKGANIALDEGRNVDSACMLIAEGLKQGQIKLTPTLVSSAVSWLSSPVDPFPSPRIRGRKKHRDGVEEALKVFISQDQSLVEGTVISLLGSDQPHLVATACAAVQVLHQSLPDFSFERYLEPLFGALSWEREDEDLYVDASICQTCAKIMVSEPLVISKEILAAIIKASEELQEALLHVFIRDEALAFAEVWIEPLLNLLANDRLAEQTKFKVSEMLSIISKDRPDVIYAHITGLFGVLAIVCDLEDKRHKLVREEERDEISFIEYQSNISALSGTARNLREIIENVGNTDAERTLSEIESLISRTSSKIAASFKRELILLLGDFGHRHPELSSKIIPIIFPHLVDNESYMVRGAAAEAFSEIAMRDGTYLPENVVLVLAALLSDEYLYPVRVATEAFEWIQVKDFQTAGKVVNALVGIYFVYKQDQSQGHLIEKASVALVNVANSHTQFLPYAAQVAADLANNPYFYSAKDGLRSLRRLASQHKEYQSIYLLSLLDHYSRYDLEITSSRANYHSGKSDSEFEKLYSVSPEVIRSEITKLMTVAHGQKEPYNLIHFASLLIYVGIFEEAAQLLRSYVTLLPEEERYAWDRSTHTALALLLDAETALKDSHLSKAKESMEKALEELGSRANPKRNLPFGLEQSIPKEKVRPYFYITWLQIRLLWLNLSDDPAEAGQALEKVVQQIKELKLEANDQRVLDFHEELAIAAKFLSEWYQCVLNGDSEQVVKREAIKGHLSEALKGLQTNDSELLKTRIKDHLIKVDSLSATNGMTGLLQELILDPMPIPQYDLPIPEHWHSPIKRNNLEISSEEKHLHSHANVAFAKVLIDGQEIPKIVTIVAGRIHDIKIVIELSRVNTCKQELRLAPLSVLPEQEYIFPRQSVPLIDGENTYEIKGHLKFNNAQSELSEPIDTRIQVFLVKPDGSNESCTVFGQSHLKFKIRDEARLLAHGKAEASAVDKVFKNLDSIVSDFKTSPYPEEREIITCLINYAGYQLKDPSFTNAEIDEKEFQRDLTRYLCIKIGRNDVFREIKSGRGFLDVLALGIPVELKVFRGYEKLEHFAGTSLPQVTQYTISQERSVGILCILDTSDRTTATPNLIDDVMIRKGETEMGIDPSPEGVIGVVTIIIRGASRSASKLR</sequence>
<dbReference type="SUPFAM" id="SSF48371">
    <property type="entry name" value="ARM repeat"/>
    <property type="match status" value="1"/>
</dbReference>
<dbReference type="InterPro" id="IPR011989">
    <property type="entry name" value="ARM-like"/>
</dbReference>
<proteinExistence type="predicted"/>
<gene>
    <name evidence="1" type="ORF">ABV300_03670</name>
</gene>
<dbReference type="InterPro" id="IPR016024">
    <property type="entry name" value="ARM-type_fold"/>
</dbReference>
<dbReference type="RefSeq" id="WP_353715175.1">
    <property type="nucleotide sequence ID" value="NZ_CP159307.1"/>
</dbReference>
<name>A0AAU8GBX5_9CHLR</name>
<organism evidence="1">
    <name type="scientific">Dehalogenimonas sp. 4OHTPN</name>
    <dbReference type="NCBI Taxonomy" id="3166643"/>
    <lineage>
        <taxon>Bacteria</taxon>
        <taxon>Bacillati</taxon>
        <taxon>Chloroflexota</taxon>
        <taxon>Dehalococcoidia</taxon>
        <taxon>Dehalococcoidales</taxon>
        <taxon>Dehalococcoidaceae</taxon>
        <taxon>Dehalogenimonas</taxon>
    </lineage>
</organism>
<dbReference type="Gene3D" id="1.25.10.10">
    <property type="entry name" value="Leucine-rich Repeat Variant"/>
    <property type="match status" value="1"/>
</dbReference>
<protein>
    <submittedName>
        <fullName evidence="1">Uncharacterized protein</fullName>
    </submittedName>
</protein>